<dbReference type="PANTHER" id="PTHR35095">
    <property type="entry name" value="OS05G0143300 PROTEIN"/>
    <property type="match status" value="1"/>
</dbReference>
<keyword evidence="3" id="KW-1185">Reference proteome</keyword>
<accession>A0A540LUE1</accession>
<evidence type="ECO:0000256" key="1">
    <source>
        <dbReference type="SAM" id="MobiDB-lite"/>
    </source>
</evidence>
<dbReference type="PANTHER" id="PTHR35095:SF1">
    <property type="entry name" value="OS05G0143300 PROTEIN"/>
    <property type="match status" value="1"/>
</dbReference>
<proteinExistence type="predicted"/>
<protein>
    <submittedName>
        <fullName evidence="2">Uncharacterized protein</fullName>
    </submittedName>
</protein>
<gene>
    <name evidence="2" type="ORF">C1H46_024412</name>
</gene>
<evidence type="ECO:0000313" key="3">
    <source>
        <dbReference type="Proteomes" id="UP000315295"/>
    </source>
</evidence>
<feature type="region of interest" description="Disordered" evidence="1">
    <location>
        <begin position="250"/>
        <end position="271"/>
    </location>
</feature>
<dbReference type="EMBL" id="VIEB01000463">
    <property type="protein sequence ID" value="TQD90008.1"/>
    <property type="molecule type" value="Genomic_DNA"/>
</dbReference>
<dbReference type="Proteomes" id="UP000315295">
    <property type="component" value="Unassembled WGS sequence"/>
</dbReference>
<organism evidence="2 3">
    <name type="scientific">Malus baccata</name>
    <name type="common">Siberian crab apple</name>
    <name type="synonym">Pyrus baccata</name>
    <dbReference type="NCBI Taxonomy" id="106549"/>
    <lineage>
        <taxon>Eukaryota</taxon>
        <taxon>Viridiplantae</taxon>
        <taxon>Streptophyta</taxon>
        <taxon>Embryophyta</taxon>
        <taxon>Tracheophyta</taxon>
        <taxon>Spermatophyta</taxon>
        <taxon>Magnoliopsida</taxon>
        <taxon>eudicotyledons</taxon>
        <taxon>Gunneridae</taxon>
        <taxon>Pentapetalae</taxon>
        <taxon>rosids</taxon>
        <taxon>fabids</taxon>
        <taxon>Rosales</taxon>
        <taxon>Rosaceae</taxon>
        <taxon>Amygdaloideae</taxon>
        <taxon>Maleae</taxon>
        <taxon>Malus</taxon>
    </lineage>
</organism>
<comment type="caution">
    <text evidence="2">The sequence shown here is derived from an EMBL/GenBank/DDBJ whole genome shotgun (WGS) entry which is preliminary data.</text>
</comment>
<feature type="compositionally biased region" description="Basic residues" evidence="1">
    <location>
        <begin position="257"/>
        <end position="268"/>
    </location>
</feature>
<dbReference type="STRING" id="106549.A0A540LUE1"/>
<reference evidence="2 3" key="1">
    <citation type="journal article" date="2019" name="G3 (Bethesda)">
        <title>Sequencing of a Wild Apple (Malus baccata) Genome Unravels the Differences Between Cultivated and Wild Apple Species Regarding Disease Resistance and Cold Tolerance.</title>
        <authorList>
            <person name="Chen X."/>
        </authorList>
    </citation>
    <scope>NUCLEOTIDE SEQUENCE [LARGE SCALE GENOMIC DNA]</scope>
    <source>
        <strain evidence="3">cv. Shandingzi</strain>
        <tissue evidence="2">Leaves</tissue>
    </source>
</reference>
<name>A0A540LUE1_MALBA</name>
<sequence length="417" mass="46503">MADKVCLMAFHVYPHGLVLNQEQPMSSIKDFQSFMPSFGAKEEITKLGSLKLMPQQCEEPWKLKSRVPEANWFVKTVSEIERPALNVQDVHPDSLLFSCGIAEHFIRREKMLQFLRSGESEVERGGVDITLLYDLMGLHEMGQQPSMPSLIYPSRELNTQKPLLDFVGSLHWSSKVTVQPDGRVLFTGSEAEMKHLLSVVAEFYSLRNTVVWKKQSVLVPHFKSVGSREAGVIIDGTSFNMQATTLAPLKSPEKVKTKAKPKQKSGKKAGKDRDLYNRNYFHACESLLSIMMSRKQNGKLAILSLKRSGPELPDLLTQFSAAIAGTGLAVLFSVLCKVASGRVPFCASKLLNTGVAFALVWLSCGVNKLRDTIVETSKNSKKRALKEEEIMERVDRSVKEIYLRAGTLMAVAVLRLA</sequence>
<evidence type="ECO:0000313" key="2">
    <source>
        <dbReference type="EMBL" id="TQD90008.1"/>
    </source>
</evidence>
<dbReference type="AlphaFoldDB" id="A0A540LUE1"/>